<dbReference type="InterPro" id="IPR011051">
    <property type="entry name" value="RmlC_Cupin_sf"/>
</dbReference>
<dbReference type="Gene3D" id="2.60.120.10">
    <property type="entry name" value="Jelly Rolls"/>
    <property type="match status" value="1"/>
</dbReference>
<evidence type="ECO:0000313" key="3">
    <source>
        <dbReference type="Proteomes" id="UP000439113"/>
    </source>
</evidence>
<dbReference type="InterPro" id="IPR014710">
    <property type="entry name" value="RmlC-like_jellyroll"/>
</dbReference>
<dbReference type="AlphaFoldDB" id="A0A6N8DGS9"/>
<organism evidence="2 3">
    <name type="scientific">Rhodoblastus acidophilus</name>
    <name type="common">Rhodopseudomonas acidophila</name>
    <dbReference type="NCBI Taxonomy" id="1074"/>
    <lineage>
        <taxon>Bacteria</taxon>
        <taxon>Pseudomonadati</taxon>
        <taxon>Pseudomonadota</taxon>
        <taxon>Alphaproteobacteria</taxon>
        <taxon>Hyphomicrobiales</taxon>
        <taxon>Rhodoblastaceae</taxon>
        <taxon>Rhodoblastus</taxon>
    </lineage>
</organism>
<gene>
    <name evidence="2" type="ORF">GJ654_00580</name>
</gene>
<dbReference type="SUPFAM" id="SSF51182">
    <property type="entry name" value="RmlC-like cupins"/>
    <property type="match status" value="1"/>
</dbReference>
<dbReference type="PANTHER" id="PTHR33387:SF3">
    <property type="entry name" value="DUF985 DOMAIN-CONTAINING PROTEIN"/>
    <property type="match status" value="1"/>
</dbReference>
<dbReference type="InterPro" id="IPR039935">
    <property type="entry name" value="YML079W-like"/>
</dbReference>
<dbReference type="EMBL" id="WNKS01000001">
    <property type="protein sequence ID" value="MTV29480.1"/>
    <property type="molecule type" value="Genomic_DNA"/>
</dbReference>
<comment type="caution">
    <text evidence="2">The sequence shown here is derived from an EMBL/GenBank/DDBJ whole genome shotgun (WGS) entry which is preliminary data.</text>
</comment>
<proteinExistence type="predicted"/>
<reference evidence="2 3" key="1">
    <citation type="submission" date="2019-11" db="EMBL/GenBank/DDBJ databases">
        <title>Whole-genome sequence of a Rhodoblastus acidophilus DSM 142.</title>
        <authorList>
            <person name="Kyndt J.A."/>
            <person name="Meyer T.E."/>
        </authorList>
    </citation>
    <scope>NUCLEOTIDE SEQUENCE [LARGE SCALE GENOMIC DNA]</scope>
    <source>
        <strain evidence="2 3">DSM 142</strain>
    </source>
</reference>
<feature type="domain" description="DUF985" evidence="1">
    <location>
        <begin position="14"/>
        <end position="140"/>
    </location>
</feature>
<name>A0A6N8DGS9_RHOAC</name>
<evidence type="ECO:0000313" key="2">
    <source>
        <dbReference type="EMBL" id="MTV29480.1"/>
    </source>
</evidence>
<dbReference type="PANTHER" id="PTHR33387">
    <property type="entry name" value="RMLC-LIKE JELLY ROLL FOLD PROTEIN"/>
    <property type="match status" value="1"/>
</dbReference>
<accession>A0A6N8DGS9</accession>
<dbReference type="OrthoDB" id="9798288at2"/>
<dbReference type="Proteomes" id="UP000439113">
    <property type="component" value="Unassembled WGS sequence"/>
</dbReference>
<dbReference type="CDD" id="cd06121">
    <property type="entry name" value="cupin_YML079wp"/>
    <property type="match status" value="1"/>
</dbReference>
<dbReference type="Pfam" id="PF06172">
    <property type="entry name" value="Cupin_5"/>
    <property type="match status" value="1"/>
</dbReference>
<sequence length="146" mass="15646">MGLDLRDVTLAAPNIIAALGLKPHPEGGHYREIWRDAPENGGRGAATSIYFLLAAGELSRWHRVDAAELWLWQAGAPLRLGIAGPAGRCEHRLGPNLFGGETLQATVPAGDWQEAQSFGAWTLVSCIVAPAFEFAGFEMAPEGWSP</sequence>
<protein>
    <submittedName>
        <fullName evidence="2">Cupin</fullName>
    </submittedName>
</protein>
<dbReference type="InterPro" id="IPR009327">
    <property type="entry name" value="Cupin_DUF985"/>
</dbReference>
<dbReference type="RefSeq" id="WP_155444150.1">
    <property type="nucleotide sequence ID" value="NZ_JAOQNR010000001.1"/>
</dbReference>
<evidence type="ECO:0000259" key="1">
    <source>
        <dbReference type="Pfam" id="PF06172"/>
    </source>
</evidence>